<gene>
    <name evidence="1" type="ORF">GCM10010995_22760</name>
</gene>
<dbReference type="AlphaFoldDB" id="A0A8J3EA94"/>
<protein>
    <submittedName>
        <fullName evidence="1">Uncharacterized protein</fullName>
    </submittedName>
</protein>
<evidence type="ECO:0000313" key="2">
    <source>
        <dbReference type="Proteomes" id="UP000636949"/>
    </source>
</evidence>
<name>A0A8J3EA94_9GAMM</name>
<sequence length="304" mass="34907">MLFKNKANQPEITTNNTNLYLGGMYGLGNYSKAYAVQGFKLAILRKIDLNTLCDSSRKEVTERMNRLHKEIAGDIKYQAGKSADRCIDHFVQKRLFQLSHELPNSRFADHVWYNVEPSYRHEEISDDSYINSAINNENKGFASLYKLMLARKLWQSLSNAGLERINVYTTTGKYRVIDGYLYFGDSFNLEYNDNYSTQLTLHHTYKTEVLGSGLEVIDNKYLTIALTPYDSIIKDCQMYQAELLKVKKIFKDSEIEQAYIAKLDDHVLIAKSHDQLMRKVIKAKEVVKDNGSQPQNIPSNTIAA</sequence>
<proteinExistence type="predicted"/>
<organism evidence="1 2">
    <name type="scientific">Cysteiniphilum litorale</name>
    <dbReference type="NCBI Taxonomy" id="2056700"/>
    <lineage>
        <taxon>Bacteria</taxon>
        <taxon>Pseudomonadati</taxon>
        <taxon>Pseudomonadota</taxon>
        <taxon>Gammaproteobacteria</taxon>
        <taxon>Thiotrichales</taxon>
        <taxon>Fastidiosibacteraceae</taxon>
        <taxon>Cysteiniphilum</taxon>
    </lineage>
</organism>
<comment type="caution">
    <text evidence="1">The sequence shown here is derived from an EMBL/GenBank/DDBJ whole genome shotgun (WGS) entry which is preliminary data.</text>
</comment>
<evidence type="ECO:0000313" key="1">
    <source>
        <dbReference type="EMBL" id="GGG04769.1"/>
    </source>
</evidence>
<reference evidence="1" key="2">
    <citation type="submission" date="2020-09" db="EMBL/GenBank/DDBJ databases">
        <authorList>
            <person name="Sun Q."/>
            <person name="Zhou Y."/>
        </authorList>
    </citation>
    <scope>NUCLEOTIDE SEQUENCE</scope>
    <source>
        <strain evidence="1">CGMCC 1.15758</strain>
    </source>
</reference>
<dbReference type="OrthoDB" id="9828969at2"/>
<dbReference type="EMBL" id="BMJS01000033">
    <property type="protein sequence ID" value="GGG04769.1"/>
    <property type="molecule type" value="Genomic_DNA"/>
</dbReference>
<dbReference type="RefSeq" id="WP_117003619.1">
    <property type="nucleotide sequence ID" value="NZ_BMJS01000033.1"/>
</dbReference>
<reference evidence="1" key="1">
    <citation type="journal article" date="2014" name="Int. J. Syst. Evol. Microbiol.">
        <title>Complete genome sequence of Corynebacterium casei LMG S-19264T (=DSM 44701T), isolated from a smear-ripened cheese.</title>
        <authorList>
            <consortium name="US DOE Joint Genome Institute (JGI-PGF)"/>
            <person name="Walter F."/>
            <person name="Albersmeier A."/>
            <person name="Kalinowski J."/>
            <person name="Ruckert C."/>
        </authorList>
    </citation>
    <scope>NUCLEOTIDE SEQUENCE</scope>
    <source>
        <strain evidence="1">CGMCC 1.15758</strain>
    </source>
</reference>
<dbReference type="Proteomes" id="UP000636949">
    <property type="component" value="Unassembled WGS sequence"/>
</dbReference>
<accession>A0A8J3EA94</accession>
<keyword evidence="2" id="KW-1185">Reference proteome</keyword>